<dbReference type="Proteomes" id="UP000070544">
    <property type="component" value="Unassembled WGS sequence"/>
</dbReference>
<feature type="region of interest" description="Disordered" evidence="1">
    <location>
        <begin position="1"/>
        <end position="75"/>
    </location>
</feature>
<feature type="compositionally biased region" description="Polar residues" evidence="1">
    <location>
        <begin position="163"/>
        <end position="175"/>
    </location>
</feature>
<sequence>MDVSRLPPQLFVDALPPFDPDLAEGPPRLDSAPAYPGRGPSPSNGAALGITARAPSAAGSAHSRGAEWRPDMNDYGSVPAIEYRDMGGRVLEGRRVDETSGNPFAVVANGANSAPFVSGYSSLEPPHGAADRTSWAGANAPNPALSGYPSLERPNGAADRTSWGGSNAPNGTFQGYPSLGRSQGGADRRSLTASTPAHLATPEYAPPPRAAPPEAGPARAPDYLAPAPPPGVKGKAPVAAGKTRVDPPPGGTLPSPPYSRAPTDLVDLITSAPALLSKPMAPLPRINWGLFSPALEYVPTVHDDQGVKRYVARYDHEPECKEELAFRNGQQLDVVDGVDAGEGWVSFKNEGVDASA</sequence>
<evidence type="ECO:0000313" key="3">
    <source>
        <dbReference type="Proteomes" id="UP000070544"/>
    </source>
</evidence>
<feature type="compositionally biased region" description="Pro residues" evidence="1">
    <location>
        <begin position="204"/>
        <end position="215"/>
    </location>
</feature>
<name>A0A139AQY6_GONPJ</name>
<evidence type="ECO:0008006" key="4">
    <source>
        <dbReference type="Google" id="ProtNLM"/>
    </source>
</evidence>
<proteinExistence type="predicted"/>
<dbReference type="AlphaFoldDB" id="A0A139AQY6"/>
<evidence type="ECO:0000256" key="1">
    <source>
        <dbReference type="SAM" id="MobiDB-lite"/>
    </source>
</evidence>
<organism evidence="2 3">
    <name type="scientific">Gonapodya prolifera (strain JEL478)</name>
    <name type="common">Monoblepharis prolifera</name>
    <dbReference type="NCBI Taxonomy" id="1344416"/>
    <lineage>
        <taxon>Eukaryota</taxon>
        <taxon>Fungi</taxon>
        <taxon>Fungi incertae sedis</taxon>
        <taxon>Chytridiomycota</taxon>
        <taxon>Chytridiomycota incertae sedis</taxon>
        <taxon>Monoblepharidomycetes</taxon>
        <taxon>Monoblepharidales</taxon>
        <taxon>Gonapodyaceae</taxon>
        <taxon>Gonapodya</taxon>
    </lineage>
</organism>
<keyword evidence="3" id="KW-1185">Reference proteome</keyword>
<feature type="region of interest" description="Disordered" evidence="1">
    <location>
        <begin position="125"/>
        <end position="259"/>
    </location>
</feature>
<dbReference type="EMBL" id="KQ965739">
    <property type="protein sequence ID" value="KXS19160.1"/>
    <property type="molecule type" value="Genomic_DNA"/>
</dbReference>
<dbReference type="InterPro" id="IPR036028">
    <property type="entry name" value="SH3-like_dom_sf"/>
</dbReference>
<dbReference type="Gene3D" id="2.30.30.40">
    <property type="entry name" value="SH3 Domains"/>
    <property type="match status" value="1"/>
</dbReference>
<protein>
    <recommendedName>
        <fullName evidence="4">SH3 domain-containing protein</fullName>
    </recommendedName>
</protein>
<accession>A0A139AQY6</accession>
<gene>
    <name evidence="2" type="ORF">M427DRAFT_132190</name>
</gene>
<feature type="compositionally biased region" description="Pro residues" evidence="1">
    <location>
        <begin position="246"/>
        <end position="259"/>
    </location>
</feature>
<dbReference type="SUPFAM" id="SSF50044">
    <property type="entry name" value="SH3-domain"/>
    <property type="match status" value="1"/>
</dbReference>
<feature type="compositionally biased region" description="Low complexity" evidence="1">
    <location>
        <begin position="232"/>
        <end position="242"/>
    </location>
</feature>
<evidence type="ECO:0000313" key="2">
    <source>
        <dbReference type="EMBL" id="KXS19160.1"/>
    </source>
</evidence>
<reference evidence="2 3" key="1">
    <citation type="journal article" date="2015" name="Genome Biol. Evol.">
        <title>Phylogenomic analyses indicate that early fungi evolved digesting cell walls of algal ancestors of land plants.</title>
        <authorList>
            <person name="Chang Y."/>
            <person name="Wang S."/>
            <person name="Sekimoto S."/>
            <person name="Aerts A.L."/>
            <person name="Choi C."/>
            <person name="Clum A."/>
            <person name="LaButti K.M."/>
            <person name="Lindquist E.A."/>
            <person name="Yee Ngan C."/>
            <person name="Ohm R.A."/>
            <person name="Salamov A.A."/>
            <person name="Grigoriev I.V."/>
            <person name="Spatafora J.W."/>
            <person name="Berbee M.L."/>
        </authorList>
    </citation>
    <scope>NUCLEOTIDE SEQUENCE [LARGE SCALE GENOMIC DNA]</scope>
    <source>
        <strain evidence="2 3">JEL478</strain>
    </source>
</reference>